<organism evidence="2 3">
    <name type="scientific">Daphnia galeata</name>
    <dbReference type="NCBI Taxonomy" id="27404"/>
    <lineage>
        <taxon>Eukaryota</taxon>
        <taxon>Metazoa</taxon>
        <taxon>Ecdysozoa</taxon>
        <taxon>Arthropoda</taxon>
        <taxon>Crustacea</taxon>
        <taxon>Branchiopoda</taxon>
        <taxon>Diplostraca</taxon>
        <taxon>Cladocera</taxon>
        <taxon>Anomopoda</taxon>
        <taxon>Daphniidae</taxon>
        <taxon>Daphnia</taxon>
    </lineage>
</organism>
<sequence>MSDNFRARDIALKAQKKILSRMSTKGVAKVFVDDRMGSLLDNVYRLCKTYTQNKKESEKIVKNIIKIVTKISLLARNEQFTQEELATASDFQNKFHKAAKTVISFFEVDFSYDQKFLTQLLTECRNLLKQIVQRHLTDKSLGRIDLVFGFFSNPAFLDIVFKKNSEYNEIMSKIISDMHSALDQGELCIFGTDCFSVSKIKNNIVFNEIMDIENLRQSSQFRLLSLLTKIAPNGVLKDLVIHEDLMKPIDLVSGARLLRERGVDKMFKLSSVAPPWKNSVRLYLIPSIYAVAENVAWHLKQSETDKMIAYHIIVVPKVLNVIHSVFESLGVLDFVTLHSYSWDFIPLDSNLLSLEFHQFFNASFLKEENSLLTSVAKALMSFECLFGKFPCVTTLGEKSHRVHKLLGTWQGEIRPPFPEESDFTHLIMIDRNIDFASLLLTQLTYEGVLDENLKLKSGFVYLDTDGAEGSQRLMLNSTSDEIYSEIKGKHISLVFQHLSKKAKELQQRREIKNTDSIEEMKVFVSHDLKKIQSQQKYLALHISACEMVMKRQAGILEELLGLQEDVMSDSKLKEYLLFLEDSIARQFDFYAILRMVCLYSVMEDGLPEKEYQFLHRQLLQAYGYRHLSTLHYLQRLGLFRQRDSKSLSLEPLLPDRLARVAQVTSLKSERVPFRKICQRLNLFPQNESSDANSSAKSGQHPSYVFGGIYTPLIYQLVEKCLKEKEPNLGDFARCFGNNLRIGDYSHPQWGARGKILVCFLGGVTLAEAASLDLLSRQLGRHIVVATTSTISGPALMESIACPNIDT</sequence>
<accession>A0A8J2WN89</accession>
<protein>
    <recommendedName>
        <fullName evidence="4">Vacuolar protein sorting-associated protein 33B</fullName>
    </recommendedName>
</protein>
<dbReference type="PANTHER" id="PTHR12757">
    <property type="entry name" value="TUMOR NECROSIS FACTOR INDUCED PROTEIN"/>
    <property type="match status" value="1"/>
</dbReference>
<dbReference type="Gene3D" id="1.20.1440.160">
    <property type="entry name" value="Tumor necrosis factor alpha-induced protein 8-like"/>
    <property type="match status" value="1"/>
</dbReference>
<gene>
    <name evidence="2" type="ORF">DGAL_LOCUS8308</name>
</gene>
<keyword evidence="3" id="KW-1185">Reference proteome</keyword>
<dbReference type="InterPro" id="IPR008477">
    <property type="entry name" value="TNFAIP8-like"/>
</dbReference>
<dbReference type="GO" id="GO:0005737">
    <property type="term" value="C:cytoplasm"/>
    <property type="evidence" value="ECO:0007669"/>
    <property type="project" value="TreeGrafter"/>
</dbReference>
<evidence type="ECO:0000313" key="2">
    <source>
        <dbReference type="EMBL" id="CAH0105288.1"/>
    </source>
</evidence>
<dbReference type="Pfam" id="PF00995">
    <property type="entry name" value="Sec1"/>
    <property type="match status" value="1"/>
</dbReference>
<dbReference type="Gene3D" id="1.25.40.850">
    <property type="match status" value="1"/>
</dbReference>
<dbReference type="SUPFAM" id="SSF56815">
    <property type="entry name" value="Sec1/munc18-like (SM) proteins"/>
    <property type="match status" value="1"/>
</dbReference>
<dbReference type="Proteomes" id="UP000789390">
    <property type="component" value="Unassembled WGS sequence"/>
</dbReference>
<dbReference type="PANTHER" id="PTHR12757:SF1">
    <property type="entry name" value="PROTEIN SALIVARY GLANDS MARRED"/>
    <property type="match status" value="1"/>
</dbReference>
<evidence type="ECO:0000313" key="3">
    <source>
        <dbReference type="Proteomes" id="UP000789390"/>
    </source>
</evidence>
<dbReference type="InterPro" id="IPR036045">
    <property type="entry name" value="Sec1-like_sf"/>
</dbReference>
<dbReference type="InterPro" id="IPR043154">
    <property type="entry name" value="Sec-1-like_dom1"/>
</dbReference>
<evidence type="ECO:0000256" key="1">
    <source>
        <dbReference type="ARBA" id="ARBA00009884"/>
    </source>
</evidence>
<dbReference type="InterPro" id="IPR038355">
    <property type="entry name" value="TNFAIP8_sf"/>
</dbReference>
<dbReference type="AlphaFoldDB" id="A0A8J2WN89"/>
<dbReference type="InterPro" id="IPR001619">
    <property type="entry name" value="Sec1-like"/>
</dbReference>
<reference evidence="2" key="1">
    <citation type="submission" date="2021-11" db="EMBL/GenBank/DDBJ databases">
        <authorList>
            <person name="Schell T."/>
        </authorList>
    </citation>
    <scope>NUCLEOTIDE SEQUENCE</scope>
    <source>
        <strain evidence="2">M5</strain>
    </source>
</reference>
<dbReference type="Pfam" id="PF05527">
    <property type="entry name" value="TNFAIP8"/>
    <property type="match status" value="1"/>
</dbReference>
<proteinExistence type="inferred from homology"/>
<dbReference type="InterPro" id="IPR043155">
    <property type="entry name" value="VPS33_dom3b"/>
</dbReference>
<dbReference type="Gene3D" id="3.40.50.1910">
    <property type="match status" value="2"/>
</dbReference>
<comment type="similarity">
    <text evidence="1">Belongs to the STXBP/unc-18/SEC1 family.</text>
</comment>
<name>A0A8J2WN89_9CRUS</name>
<dbReference type="FunFam" id="1.20.1440.160:FF:000001">
    <property type="entry name" value="Tumor necrosis factor alpha-induced protein 8-like 1"/>
    <property type="match status" value="1"/>
</dbReference>
<dbReference type="Gene3D" id="3.40.50.2060">
    <property type="match status" value="1"/>
</dbReference>
<dbReference type="InterPro" id="IPR027482">
    <property type="entry name" value="Sec1-like_dom2"/>
</dbReference>
<dbReference type="OrthoDB" id="10262528at2759"/>
<evidence type="ECO:0008006" key="4">
    <source>
        <dbReference type="Google" id="ProtNLM"/>
    </source>
</evidence>
<comment type="caution">
    <text evidence="2">The sequence shown here is derived from an EMBL/GenBank/DDBJ whole genome shotgun (WGS) entry which is preliminary data.</text>
</comment>
<dbReference type="GO" id="GO:0016192">
    <property type="term" value="P:vesicle-mediated transport"/>
    <property type="evidence" value="ECO:0007669"/>
    <property type="project" value="InterPro"/>
</dbReference>
<dbReference type="EMBL" id="CAKKLH010000179">
    <property type="protein sequence ID" value="CAH0105288.1"/>
    <property type="molecule type" value="Genomic_DNA"/>
</dbReference>
<dbReference type="GO" id="GO:0042981">
    <property type="term" value="P:regulation of apoptotic process"/>
    <property type="evidence" value="ECO:0007669"/>
    <property type="project" value="InterPro"/>
</dbReference>